<organism evidence="4 5">
    <name type="scientific">Brevundimonas albigilva</name>
    <dbReference type="NCBI Taxonomy" id="1312364"/>
    <lineage>
        <taxon>Bacteria</taxon>
        <taxon>Pseudomonadati</taxon>
        <taxon>Pseudomonadota</taxon>
        <taxon>Alphaproteobacteria</taxon>
        <taxon>Caulobacterales</taxon>
        <taxon>Caulobacteraceae</taxon>
        <taxon>Brevundimonas</taxon>
    </lineage>
</organism>
<comment type="similarity">
    <text evidence="1">Belongs to the TrhO family.</text>
</comment>
<reference evidence="4" key="1">
    <citation type="submission" date="2022-05" db="EMBL/GenBank/DDBJ databases">
        <title>Brevundimonas albigilva TT17 genome sequence.</title>
        <authorList>
            <person name="Lee K."/>
            <person name="Son H."/>
        </authorList>
    </citation>
    <scope>NUCLEOTIDE SEQUENCE</scope>
    <source>
        <strain evidence="4">TT17</strain>
    </source>
</reference>
<feature type="compositionally biased region" description="Low complexity" evidence="2">
    <location>
        <begin position="312"/>
        <end position="328"/>
    </location>
</feature>
<dbReference type="EMBL" id="CP097649">
    <property type="protein sequence ID" value="URI14144.1"/>
    <property type="molecule type" value="Genomic_DNA"/>
</dbReference>
<dbReference type="InterPro" id="IPR001763">
    <property type="entry name" value="Rhodanese-like_dom"/>
</dbReference>
<dbReference type="Pfam" id="PF17773">
    <property type="entry name" value="UPF0176_N"/>
    <property type="match status" value="1"/>
</dbReference>
<dbReference type="Gene3D" id="3.30.70.100">
    <property type="match status" value="1"/>
</dbReference>
<dbReference type="Proteomes" id="UP001055429">
    <property type="component" value="Chromosome"/>
</dbReference>
<name>A0ABY4SIR6_9CAUL</name>
<proteinExistence type="inferred from homology"/>
<evidence type="ECO:0000313" key="4">
    <source>
        <dbReference type="EMBL" id="URI14144.1"/>
    </source>
</evidence>
<comment type="catalytic activity">
    <reaction evidence="1">
        <text>uridine(34) in tRNA + AH2 + O2 = 5-hydroxyuridine(34) in tRNA + A + H2O</text>
        <dbReference type="Rhea" id="RHEA:64224"/>
        <dbReference type="Rhea" id="RHEA-COMP:11727"/>
        <dbReference type="Rhea" id="RHEA-COMP:13381"/>
        <dbReference type="ChEBI" id="CHEBI:13193"/>
        <dbReference type="ChEBI" id="CHEBI:15377"/>
        <dbReference type="ChEBI" id="CHEBI:15379"/>
        <dbReference type="ChEBI" id="CHEBI:17499"/>
        <dbReference type="ChEBI" id="CHEBI:65315"/>
        <dbReference type="ChEBI" id="CHEBI:136877"/>
    </reaction>
</comment>
<dbReference type="NCBIfam" id="NF001136">
    <property type="entry name" value="PRK00142.1-4"/>
    <property type="match status" value="1"/>
</dbReference>
<dbReference type="PANTHER" id="PTHR43268:SF3">
    <property type="entry name" value="RHODANESE-LIKE DOMAIN-CONTAINING PROTEIN 7-RELATED"/>
    <property type="match status" value="1"/>
</dbReference>
<dbReference type="Pfam" id="PF00581">
    <property type="entry name" value="Rhodanese"/>
    <property type="match status" value="1"/>
</dbReference>
<evidence type="ECO:0000256" key="2">
    <source>
        <dbReference type="SAM" id="MobiDB-lite"/>
    </source>
</evidence>
<dbReference type="PANTHER" id="PTHR43268">
    <property type="entry name" value="THIOSULFATE SULFURTRANSFERASE/RHODANESE-LIKE DOMAIN-CONTAINING PROTEIN 2"/>
    <property type="match status" value="1"/>
</dbReference>
<evidence type="ECO:0000259" key="3">
    <source>
        <dbReference type="PROSITE" id="PS50206"/>
    </source>
</evidence>
<comment type="function">
    <text evidence="1">Catalyzes oxygen-dependent 5-hydroxyuridine (ho5U) modification at position 34 in tRNAs.</text>
</comment>
<dbReference type="SMART" id="SM00450">
    <property type="entry name" value="RHOD"/>
    <property type="match status" value="1"/>
</dbReference>
<dbReference type="RefSeq" id="WP_250201391.1">
    <property type="nucleotide sequence ID" value="NZ_CP097649.1"/>
</dbReference>
<accession>A0ABY4SIR6</accession>
<keyword evidence="5" id="KW-1185">Reference proteome</keyword>
<evidence type="ECO:0000256" key="1">
    <source>
        <dbReference type="HAMAP-Rule" id="MF_00469"/>
    </source>
</evidence>
<dbReference type="CDD" id="cd01518">
    <property type="entry name" value="RHOD_YceA"/>
    <property type="match status" value="1"/>
</dbReference>
<keyword evidence="1" id="KW-0819">tRNA processing</keyword>
<feature type="domain" description="Rhodanese" evidence="3">
    <location>
        <begin position="130"/>
        <end position="228"/>
    </location>
</feature>
<dbReference type="PROSITE" id="PS50206">
    <property type="entry name" value="RHODANESE_3"/>
    <property type="match status" value="1"/>
</dbReference>
<dbReference type="SUPFAM" id="SSF52821">
    <property type="entry name" value="Rhodanese/Cell cycle control phosphatase"/>
    <property type="match status" value="1"/>
</dbReference>
<dbReference type="InterPro" id="IPR040503">
    <property type="entry name" value="TRHO_N"/>
</dbReference>
<protein>
    <recommendedName>
        <fullName evidence="1">tRNA uridine(34) hydroxylase</fullName>
        <ecNumber evidence="1">1.14.-.-</ecNumber>
    </recommendedName>
    <alternativeName>
        <fullName evidence="1">tRNA hydroxylation protein O</fullName>
    </alternativeName>
</protein>
<dbReference type="Gene3D" id="3.40.250.10">
    <property type="entry name" value="Rhodanese-like domain"/>
    <property type="match status" value="1"/>
</dbReference>
<feature type="region of interest" description="Disordered" evidence="2">
    <location>
        <begin position="303"/>
        <end position="328"/>
    </location>
</feature>
<dbReference type="InterPro" id="IPR036873">
    <property type="entry name" value="Rhodanese-like_dom_sf"/>
</dbReference>
<dbReference type="InterPro" id="IPR020936">
    <property type="entry name" value="TrhO"/>
</dbReference>
<dbReference type="EC" id="1.14.-.-" evidence="1"/>
<dbReference type="HAMAP" id="MF_00469">
    <property type="entry name" value="TrhO"/>
    <property type="match status" value="1"/>
</dbReference>
<sequence length="328" mass="35764">MEPAGTLQGGFRVAALYRFAPIENREAVRDRLLSACEAGEVRGTLLVAHEGLNGTIAGPAAGVDEVLSVIRAMPGFADLDVKFASTDVAPFLRLKVRIKREIVTMGQPDLDPARQAGVYVAAQDWNALIADPTTLVIDTRNDYEGDVGAFEGAVQPNTRSFRDFPDWFRGEGRALLQQSGARRVAMYCTGGIRCEKATAFLKAEGVDQVHHLEGGILRYLETVAKDDSLWRGECFVFDERVAVGHGLAQGRHTLCRGCRMPVSPAGRASANYVEGVCCDRCHDTRDQDQRQGYAERQRQVEIARSRGATHLGAPGPQADQAQANSRRP</sequence>
<gene>
    <name evidence="1" type="primary">trhO</name>
    <name evidence="4" type="ORF">M8231_09925</name>
</gene>
<evidence type="ECO:0000313" key="5">
    <source>
        <dbReference type="Proteomes" id="UP001055429"/>
    </source>
</evidence>
<keyword evidence="1" id="KW-0560">Oxidoreductase</keyword>